<evidence type="ECO:0000313" key="14">
    <source>
        <dbReference type="Proteomes" id="UP001230035"/>
    </source>
</evidence>
<dbReference type="Proteomes" id="UP001230035">
    <property type="component" value="Unassembled WGS sequence"/>
</dbReference>
<keyword evidence="7 13" id="KW-0067">ATP-binding</keyword>
<proteinExistence type="predicted"/>
<dbReference type="Gene3D" id="3.30.565.10">
    <property type="entry name" value="Histidine kinase-like ATPase, C-terminal domain"/>
    <property type="match status" value="1"/>
</dbReference>
<evidence type="ECO:0000256" key="4">
    <source>
        <dbReference type="ARBA" id="ARBA00022679"/>
    </source>
</evidence>
<gene>
    <name evidence="13" type="ORF">QHT84_10720</name>
</gene>
<evidence type="ECO:0000256" key="8">
    <source>
        <dbReference type="ARBA" id="ARBA00023012"/>
    </source>
</evidence>
<dbReference type="InterPro" id="IPR011990">
    <property type="entry name" value="TPR-like_helical_dom_sf"/>
</dbReference>
<evidence type="ECO:0000256" key="11">
    <source>
        <dbReference type="SAM" id="Phobius"/>
    </source>
</evidence>
<dbReference type="PROSITE" id="PS50109">
    <property type="entry name" value="HIS_KIN"/>
    <property type="match status" value="1"/>
</dbReference>
<dbReference type="SMART" id="SM00028">
    <property type="entry name" value="TPR"/>
    <property type="match status" value="4"/>
</dbReference>
<protein>
    <recommendedName>
        <fullName evidence="2">histidine kinase</fullName>
        <ecNumber evidence="2">2.7.13.3</ecNumber>
    </recommendedName>
</protein>
<reference evidence="13 14" key="1">
    <citation type="submission" date="2023-05" db="EMBL/GenBank/DDBJ databases">
        <title>Flavobacterium sedimenti sp. nov., isolated from the sediment.</title>
        <authorList>
            <person name="Wu N."/>
        </authorList>
    </citation>
    <scope>NUCLEOTIDE SEQUENCE [LARGE SCALE GENOMIC DNA]</scope>
    <source>
        <strain evidence="13 14">YZ-48</strain>
    </source>
</reference>
<evidence type="ECO:0000259" key="12">
    <source>
        <dbReference type="PROSITE" id="PS50109"/>
    </source>
</evidence>
<keyword evidence="10" id="KW-0175">Coiled coil</keyword>
<keyword evidence="6 13" id="KW-0418">Kinase</keyword>
<keyword evidence="11" id="KW-0812">Transmembrane</keyword>
<evidence type="ECO:0000256" key="9">
    <source>
        <dbReference type="PROSITE-ProRule" id="PRU00339"/>
    </source>
</evidence>
<dbReference type="GO" id="GO:0016301">
    <property type="term" value="F:kinase activity"/>
    <property type="evidence" value="ECO:0007669"/>
    <property type="project" value="UniProtKB-KW"/>
</dbReference>
<dbReference type="EMBL" id="JASGBP010000007">
    <property type="protein sequence ID" value="MDI9257885.1"/>
    <property type="molecule type" value="Genomic_DNA"/>
</dbReference>
<dbReference type="InterPro" id="IPR003594">
    <property type="entry name" value="HATPase_dom"/>
</dbReference>
<keyword evidence="8" id="KW-0902">Two-component regulatory system</keyword>
<dbReference type="InterPro" id="IPR050482">
    <property type="entry name" value="Sensor_HK_TwoCompSys"/>
</dbReference>
<dbReference type="SUPFAM" id="SSF55874">
    <property type="entry name" value="ATPase domain of HSP90 chaperone/DNA topoisomerase II/histidine kinase"/>
    <property type="match status" value="1"/>
</dbReference>
<dbReference type="Gene3D" id="1.25.40.10">
    <property type="entry name" value="Tetratricopeptide repeat domain"/>
    <property type="match status" value="2"/>
</dbReference>
<keyword evidence="11" id="KW-1133">Transmembrane helix</keyword>
<evidence type="ECO:0000256" key="3">
    <source>
        <dbReference type="ARBA" id="ARBA00022553"/>
    </source>
</evidence>
<dbReference type="GO" id="GO:0005524">
    <property type="term" value="F:ATP binding"/>
    <property type="evidence" value="ECO:0007669"/>
    <property type="project" value="UniProtKB-KW"/>
</dbReference>
<keyword evidence="4" id="KW-0808">Transferase</keyword>
<dbReference type="Pfam" id="PF13181">
    <property type="entry name" value="TPR_8"/>
    <property type="match status" value="1"/>
</dbReference>
<keyword evidence="3" id="KW-0597">Phosphoprotein</keyword>
<keyword evidence="11" id="KW-0472">Membrane</keyword>
<dbReference type="RefSeq" id="WP_283239562.1">
    <property type="nucleotide sequence ID" value="NZ_JASGBP010000007.1"/>
</dbReference>
<feature type="transmembrane region" description="Helical" evidence="11">
    <location>
        <begin position="414"/>
        <end position="435"/>
    </location>
</feature>
<dbReference type="EC" id="2.7.13.3" evidence="2"/>
<evidence type="ECO:0000313" key="13">
    <source>
        <dbReference type="EMBL" id="MDI9257885.1"/>
    </source>
</evidence>
<dbReference type="CDD" id="cd16917">
    <property type="entry name" value="HATPase_UhpB-NarQ-NarX-like"/>
    <property type="match status" value="1"/>
</dbReference>
<accession>A0ABT6XS30</accession>
<evidence type="ECO:0000256" key="2">
    <source>
        <dbReference type="ARBA" id="ARBA00012438"/>
    </source>
</evidence>
<dbReference type="Pfam" id="PF02518">
    <property type="entry name" value="HATPase_c"/>
    <property type="match status" value="1"/>
</dbReference>
<feature type="coiled-coil region" evidence="10">
    <location>
        <begin position="370"/>
        <end position="413"/>
    </location>
</feature>
<evidence type="ECO:0000256" key="6">
    <source>
        <dbReference type="ARBA" id="ARBA00022777"/>
    </source>
</evidence>
<dbReference type="PROSITE" id="PS50005">
    <property type="entry name" value="TPR"/>
    <property type="match status" value="1"/>
</dbReference>
<dbReference type="SUPFAM" id="SSF48452">
    <property type="entry name" value="TPR-like"/>
    <property type="match status" value="1"/>
</dbReference>
<dbReference type="InterPro" id="IPR019734">
    <property type="entry name" value="TPR_rpt"/>
</dbReference>
<comment type="catalytic activity">
    <reaction evidence="1">
        <text>ATP + protein L-histidine = ADP + protein N-phospho-L-histidine.</text>
        <dbReference type="EC" id="2.7.13.3"/>
    </reaction>
</comment>
<dbReference type="Gene3D" id="1.20.5.1930">
    <property type="match status" value="1"/>
</dbReference>
<dbReference type="PANTHER" id="PTHR24421">
    <property type="entry name" value="NITRATE/NITRITE SENSOR PROTEIN NARX-RELATED"/>
    <property type="match status" value="1"/>
</dbReference>
<dbReference type="InterPro" id="IPR036890">
    <property type="entry name" value="HATPase_C_sf"/>
</dbReference>
<dbReference type="Pfam" id="PF07730">
    <property type="entry name" value="HisKA_3"/>
    <property type="match status" value="1"/>
</dbReference>
<feature type="domain" description="Histidine kinase" evidence="12">
    <location>
        <begin position="482"/>
        <end position="665"/>
    </location>
</feature>
<organism evidence="13 14">
    <name type="scientific">Flavobacterium sedimenticola</name>
    <dbReference type="NCBI Taxonomy" id="3043286"/>
    <lineage>
        <taxon>Bacteria</taxon>
        <taxon>Pseudomonadati</taxon>
        <taxon>Bacteroidota</taxon>
        <taxon>Flavobacteriia</taxon>
        <taxon>Flavobacteriales</taxon>
        <taxon>Flavobacteriaceae</taxon>
        <taxon>Flavobacterium</taxon>
    </lineage>
</organism>
<evidence type="ECO:0000256" key="10">
    <source>
        <dbReference type="SAM" id="Coils"/>
    </source>
</evidence>
<dbReference type="PANTHER" id="PTHR24421:SF10">
    <property type="entry name" value="NITRATE_NITRITE SENSOR PROTEIN NARQ"/>
    <property type="match status" value="1"/>
</dbReference>
<evidence type="ECO:0000256" key="7">
    <source>
        <dbReference type="ARBA" id="ARBA00022840"/>
    </source>
</evidence>
<dbReference type="SMART" id="SM00387">
    <property type="entry name" value="HATPase_c"/>
    <property type="match status" value="1"/>
</dbReference>
<sequence>MRVLISFFLFIVISFEGYSQIINSLHDDQSYIDSLTLKIKYSKNDSLNCILHLQIANCFRRNKNYEKYSTHLNEALELVKSSEFLRDYASFFKISEIHIKGDYIAYDRALINCNQKLKKYNHKEIYKLRTNIILNRCIMQQLFDKENESMRLLTKEAVPLALKSGDYELLGLSYKMLGIIFYNYPDFEKAENYLKKSIYYFSRCKPNHSPTLKENTIETGIVYSEILLEKEKLKLAKEQLDKVYSLLKMYPDSNLFPNYYYAIGFYYQKKGNHNKAIEQFEKGIENCKRHHDVYTERNILYLLQSSLTSLKKYDKAEAILNKLLNNKDEFALNRKNYLYSLGNLYEETNEFKKATFYKNEFIKFTDSLYRSDKKKEMSENEAKFRNFERELEIKRLEQQKTQANLSAQRARLQFLTFALTSLTLLIILISIWFNYKNQKKLALEKELINAERLEALKSLKEVEVMQALIDGEEFERKRIARELHDGIGSKLSALKIKLSSILNENKGLNQLKDVDTLLSSSITELRNVSYNLVPEVLLKLGLENALNDLCHLLQSDKVKIELQFFGNETSIPISSQINIYRIIQELLNNAIKHAQCTEILISCSQNDKLFFISVEDNGIGMEVRPVNSYTSLGLRNVKNRVESMDGSLSLESSSLGTFYDIELKI</sequence>
<feature type="repeat" description="TPR" evidence="9">
    <location>
        <begin position="257"/>
        <end position="290"/>
    </location>
</feature>
<dbReference type="InterPro" id="IPR005467">
    <property type="entry name" value="His_kinase_dom"/>
</dbReference>
<keyword evidence="5" id="KW-0547">Nucleotide-binding</keyword>
<evidence type="ECO:0000256" key="5">
    <source>
        <dbReference type="ARBA" id="ARBA00022741"/>
    </source>
</evidence>
<keyword evidence="14" id="KW-1185">Reference proteome</keyword>
<name>A0ABT6XS30_9FLAO</name>
<comment type="caution">
    <text evidence="13">The sequence shown here is derived from an EMBL/GenBank/DDBJ whole genome shotgun (WGS) entry which is preliminary data.</text>
</comment>
<keyword evidence="9" id="KW-0802">TPR repeat</keyword>
<evidence type="ECO:0000256" key="1">
    <source>
        <dbReference type="ARBA" id="ARBA00000085"/>
    </source>
</evidence>
<dbReference type="InterPro" id="IPR011712">
    <property type="entry name" value="Sig_transdc_His_kin_sub3_dim/P"/>
</dbReference>